<gene>
    <name evidence="2" type="ORF">HU200_013465</name>
</gene>
<dbReference type="Proteomes" id="UP000636709">
    <property type="component" value="Unassembled WGS sequence"/>
</dbReference>
<sequence length="383" mass="42660">MGASSPDAYPPLFPYGGCTTTSQPAATVRSRLICCRPPPKIQQACLPRALNKRGIFADDSFVADAGTVAYYPAITRRHLRVSLGRAPPPASIFIYYDFPYREPGEDYNSSDSSTCEDDKNVVDESEENGDVDESEENGDVDESEEEEEEDVDEWGIRVIAAHGDSVLVKLSHLRCPYDYESIHLLYRAGALGRHRWLCFRNETSSQSPSNSIDMTTRSLHKVGTQAFSDEATPMTYETGFLLCDVADEESPKVRYVPLPPGVCWAPKGYDDGEPKHSKNMGAAGASTVSMDDPLMWVRDGEIDCDEIWGQLGYEGLPQANLECPIMSLDEPNVVCFLVNNCPFVNRYEDRMVWMIKLNIKTKALLSAVQYSKDVWGAYHHLPA</sequence>
<name>A0A835FD73_9POAL</name>
<accession>A0A835FD73</accession>
<comment type="caution">
    <text evidence="2">The sequence shown here is derived from an EMBL/GenBank/DDBJ whole genome shotgun (WGS) entry which is preliminary data.</text>
</comment>
<keyword evidence="3" id="KW-1185">Reference proteome</keyword>
<evidence type="ECO:0000313" key="2">
    <source>
        <dbReference type="EMBL" id="KAF8745053.1"/>
    </source>
</evidence>
<evidence type="ECO:0008006" key="4">
    <source>
        <dbReference type="Google" id="ProtNLM"/>
    </source>
</evidence>
<protein>
    <recommendedName>
        <fullName evidence="4">DUF1618 domain-containing protein</fullName>
    </recommendedName>
</protein>
<proteinExistence type="predicted"/>
<dbReference type="OrthoDB" id="687690at2759"/>
<feature type="region of interest" description="Disordered" evidence="1">
    <location>
        <begin position="105"/>
        <end position="152"/>
    </location>
</feature>
<dbReference type="PANTHER" id="PTHR33074">
    <property type="entry name" value="EXPRESSED PROTEIN-RELATED"/>
    <property type="match status" value="1"/>
</dbReference>
<reference evidence="2" key="1">
    <citation type="submission" date="2020-07" db="EMBL/GenBank/DDBJ databases">
        <title>Genome sequence and genetic diversity analysis of an under-domesticated orphan crop, white fonio (Digitaria exilis).</title>
        <authorList>
            <person name="Bennetzen J.L."/>
            <person name="Chen S."/>
            <person name="Ma X."/>
            <person name="Wang X."/>
            <person name="Yssel A.E.J."/>
            <person name="Chaluvadi S.R."/>
            <person name="Johnson M."/>
            <person name="Gangashetty P."/>
            <person name="Hamidou F."/>
            <person name="Sanogo M.D."/>
            <person name="Zwaenepoel A."/>
            <person name="Wallace J."/>
            <person name="Van De Peer Y."/>
            <person name="Van Deynze A."/>
        </authorList>
    </citation>
    <scope>NUCLEOTIDE SEQUENCE</scope>
    <source>
        <tissue evidence="2">Leaves</tissue>
    </source>
</reference>
<evidence type="ECO:0000256" key="1">
    <source>
        <dbReference type="SAM" id="MobiDB-lite"/>
    </source>
</evidence>
<feature type="compositionally biased region" description="Acidic residues" evidence="1">
    <location>
        <begin position="123"/>
        <end position="152"/>
    </location>
</feature>
<dbReference type="PANTHER" id="PTHR33074:SF76">
    <property type="entry name" value="OS11G0569701 PROTEIN"/>
    <property type="match status" value="1"/>
</dbReference>
<dbReference type="EMBL" id="JACEFO010001238">
    <property type="protein sequence ID" value="KAF8745053.1"/>
    <property type="molecule type" value="Genomic_DNA"/>
</dbReference>
<organism evidence="2 3">
    <name type="scientific">Digitaria exilis</name>
    <dbReference type="NCBI Taxonomy" id="1010633"/>
    <lineage>
        <taxon>Eukaryota</taxon>
        <taxon>Viridiplantae</taxon>
        <taxon>Streptophyta</taxon>
        <taxon>Embryophyta</taxon>
        <taxon>Tracheophyta</taxon>
        <taxon>Spermatophyta</taxon>
        <taxon>Magnoliopsida</taxon>
        <taxon>Liliopsida</taxon>
        <taxon>Poales</taxon>
        <taxon>Poaceae</taxon>
        <taxon>PACMAD clade</taxon>
        <taxon>Panicoideae</taxon>
        <taxon>Panicodae</taxon>
        <taxon>Paniceae</taxon>
        <taxon>Anthephorinae</taxon>
        <taxon>Digitaria</taxon>
    </lineage>
</organism>
<evidence type="ECO:0000313" key="3">
    <source>
        <dbReference type="Proteomes" id="UP000636709"/>
    </source>
</evidence>
<dbReference type="AlphaFoldDB" id="A0A835FD73"/>